<proteinExistence type="predicted"/>
<organism evidence="3 4">
    <name type="scientific">Morchella conica CCBAS932</name>
    <dbReference type="NCBI Taxonomy" id="1392247"/>
    <lineage>
        <taxon>Eukaryota</taxon>
        <taxon>Fungi</taxon>
        <taxon>Dikarya</taxon>
        <taxon>Ascomycota</taxon>
        <taxon>Pezizomycotina</taxon>
        <taxon>Pezizomycetes</taxon>
        <taxon>Pezizales</taxon>
        <taxon>Morchellaceae</taxon>
        <taxon>Morchella</taxon>
    </lineage>
</organism>
<dbReference type="InParanoid" id="A0A3N4KIF2"/>
<dbReference type="GO" id="GO:0005737">
    <property type="term" value="C:cytoplasm"/>
    <property type="evidence" value="ECO:0007669"/>
    <property type="project" value="TreeGrafter"/>
</dbReference>
<evidence type="ECO:0000259" key="2">
    <source>
        <dbReference type="Pfam" id="PF01266"/>
    </source>
</evidence>
<dbReference type="OrthoDB" id="429143at2759"/>
<sequence length="504" mass="54728">MGGVVSTIKLLIAFSWSLRSAIAPVVKRIQSDPGKPCENPTESFWLQEPHPVVSQHQSDELPSEVDVVIIGSGITGTAIAKTLLEPPNGKKTEKPLSVAMLDAREACSGATGRNGGHIKESAYSEYESLKNKHGKKMAMEIIRFRLAHLDALIAVAEAEGEEMLRHSQIRKCDTLDICFEEESWEGMKYQLRLFLRDFEDQRGLWLLHEKYETRKLYPFPSASGAISSPAGALWPYRFVTSILNRLLKSHPHFSLDTSTPVLSVTTSESHPSHYLVSTPRGNILAKHVVHATNAHAAHLLPGLRGLVFPVRGHMTAQRPTQGGCAFGEHKDRSFSFTYNEGFDYVTQVPPPDGEGDTMVLIGGALFQTGNFGFGEVGATDEDMNIFASAHLAGIVGTVTGKHGATMTEGAWTGVMGFTPDLMAWVGPVPVSMTGGRERPEGGKEWVSAGYCGEGMVNAWLSGVAVGRMINGEDGGDVGLPKVMLCTEERARKADLLDLVNEYLG</sequence>
<feature type="signal peptide" evidence="1">
    <location>
        <begin position="1"/>
        <end position="23"/>
    </location>
</feature>
<evidence type="ECO:0000256" key="1">
    <source>
        <dbReference type="SAM" id="SignalP"/>
    </source>
</evidence>
<dbReference type="Gene3D" id="3.50.50.60">
    <property type="entry name" value="FAD/NAD(P)-binding domain"/>
    <property type="match status" value="1"/>
</dbReference>
<gene>
    <name evidence="3" type="ORF">P167DRAFT_511086</name>
</gene>
<keyword evidence="4" id="KW-1185">Reference proteome</keyword>
<evidence type="ECO:0000313" key="3">
    <source>
        <dbReference type="EMBL" id="RPB09188.1"/>
    </source>
</evidence>
<feature type="domain" description="FAD dependent oxidoreductase" evidence="2">
    <location>
        <begin position="66"/>
        <end position="465"/>
    </location>
</feature>
<dbReference type="InterPro" id="IPR006076">
    <property type="entry name" value="FAD-dep_OxRdtase"/>
</dbReference>
<dbReference type="InterPro" id="IPR036188">
    <property type="entry name" value="FAD/NAD-bd_sf"/>
</dbReference>
<dbReference type="PANTHER" id="PTHR13847">
    <property type="entry name" value="SARCOSINE DEHYDROGENASE-RELATED"/>
    <property type="match status" value="1"/>
</dbReference>
<name>A0A3N4KIF2_9PEZI</name>
<reference evidence="3 4" key="1">
    <citation type="journal article" date="2018" name="Nat. Ecol. Evol.">
        <title>Pezizomycetes genomes reveal the molecular basis of ectomycorrhizal truffle lifestyle.</title>
        <authorList>
            <person name="Murat C."/>
            <person name="Payen T."/>
            <person name="Noel B."/>
            <person name="Kuo A."/>
            <person name="Morin E."/>
            <person name="Chen J."/>
            <person name="Kohler A."/>
            <person name="Krizsan K."/>
            <person name="Balestrini R."/>
            <person name="Da Silva C."/>
            <person name="Montanini B."/>
            <person name="Hainaut M."/>
            <person name="Levati E."/>
            <person name="Barry K.W."/>
            <person name="Belfiori B."/>
            <person name="Cichocki N."/>
            <person name="Clum A."/>
            <person name="Dockter R.B."/>
            <person name="Fauchery L."/>
            <person name="Guy J."/>
            <person name="Iotti M."/>
            <person name="Le Tacon F."/>
            <person name="Lindquist E.A."/>
            <person name="Lipzen A."/>
            <person name="Malagnac F."/>
            <person name="Mello A."/>
            <person name="Molinier V."/>
            <person name="Miyauchi S."/>
            <person name="Poulain J."/>
            <person name="Riccioni C."/>
            <person name="Rubini A."/>
            <person name="Sitrit Y."/>
            <person name="Splivallo R."/>
            <person name="Traeger S."/>
            <person name="Wang M."/>
            <person name="Zifcakova L."/>
            <person name="Wipf D."/>
            <person name="Zambonelli A."/>
            <person name="Paolocci F."/>
            <person name="Nowrousian M."/>
            <person name="Ottonello S."/>
            <person name="Baldrian P."/>
            <person name="Spatafora J.W."/>
            <person name="Henrissat B."/>
            <person name="Nagy L.G."/>
            <person name="Aury J.M."/>
            <person name="Wincker P."/>
            <person name="Grigoriev I.V."/>
            <person name="Bonfante P."/>
            <person name="Martin F.M."/>
        </authorList>
    </citation>
    <scope>NUCLEOTIDE SEQUENCE [LARGE SCALE GENOMIC DNA]</scope>
    <source>
        <strain evidence="3 4">CCBAS932</strain>
    </source>
</reference>
<dbReference type="SUPFAM" id="SSF51905">
    <property type="entry name" value="FAD/NAD(P)-binding domain"/>
    <property type="match status" value="1"/>
</dbReference>
<dbReference type="PANTHER" id="PTHR13847:SF213">
    <property type="entry name" value="DEPENDENT OXIDOREDUCTASE, PUTATIVE-RELATED"/>
    <property type="match status" value="1"/>
</dbReference>
<evidence type="ECO:0000313" key="4">
    <source>
        <dbReference type="Proteomes" id="UP000277580"/>
    </source>
</evidence>
<dbReference type="Pfam" id="PF01266">
    <property type="entry name" value="DAO"/>
    <property type="match status" value="1"/>
</dbReference>
<keyword evidence="1" id="KW-0732">Signal</keyword>
<protein>
    <submittedName>
        <fullName evidence="3">DAO-domain-containing protein</fullName>
    </submittedName>
</protein>
<dbReference type="STRING" id="1392247.A0A3N4KIF2"/>
<feature type="chain" id="PRO_5018117259" evidence="1">
    <location>
        <begin position="24"/>
        <end position="504"/>
    </location>
</feature>
<dbReference type="AlphaFoldDB" id="A0A3N4KIF2"/>
<dbReference type="Proteomes" id="UP000277580">
    <property type="component" value="Unassembled WGS sequence"/>
</dbReference>
<dbReference type="Gene3D" id="3.30.9.10">
    <property type="entry name" value="D-Amino Acid Oxidase, subunit A, domain 2"/>
    <property type="match status" value="1"/>
</dbReference>
<dbReference type="EMBL" id="ML119154">
    <property type="protein sequence ID" value="RPB09188.1"/>
    <property type="molecule type" value="Genomic_DNA"/>
</dbReference>
<accession>A0A3N4KIF2</accession>